<dbReference type="EMBL" id="CP019471">
    <property type="protein sequence ID" value="UQC73534.1"/>
    <property type="molecule type" value="Genomic_DNA"/>
</dbReference>
<organism evidence="2 3">
    <name type="scientific">Colletotrichum lupini</name>
    <dbReference type="NCBI Taxonomy" id="145971"/>
    <lineage>
        <taxon>Eukaryota</taxon>
        <taxon>Fungi</taxon>
        <taxon>Dikarya</taxon>
        <taxon>Ascomycota</taxon>
        <taxon>Pezizomycotina</taxon>
        <taxon>Sordariomycetes</taxon>
        <taxon>Hypocreomycetidae</taxon>
        <taxon>Glomerellales</taxon>
        <taxon>Glomerellaceae</taxon>
        <taxon>Colletotrichum</taxon>
        <taxon>Colletotrichum acutatum species complex</taxon>
    </lineage>
</organism>
<dbReference type="AlphaFoldDB" id="A0A9Q8S9H0"/>
<feature type="region of interest" description="Disordered" evidence="1">
    <location>
        <begin position="1"/>
        <end position="45"/>
    </location>
</feature>
<evidence type="ECO:0000313" key="2">
    <source>
        <dbReference type="EMBL" id="UQC73534.1"/>
    </source>
</evidence>
<sequence length="134" mass="15388">MKGGTARGWINLDVTEQSNHAPGSHPRRLRPLPSRRSVQPHLGKPLMLPPPLQTTLIATSHFGRYFIVAIMRVRPLRRRRAWVFSKSESRAHGQRQSRRTAELHQPLYTLCTPHIRAFPCNFSITMCFGPSSRR</sequence>
<dbReference type="GeneID" id="73334241"/>
<evidence type="ECO:0000313" key="3">
    <source>
        <dbReference type="Proteomes" id="UP000830671"/>
    </source>
</evidence>
<dbReference type="RefSeq" id="XP_049135188.1">
    <property type="nucleotide sequence ID" value="XM_049279231.1"/>
</dbReference>
<accession>A0A9Q8S9H0</accession>
<keyword evidence="3" id="KW-1185">Reference proteome</keyword>
<protein>
    <submittedName>
        <fullName evidence="2">Uncharacterized protein</fullName>
    </submittedName>
</protein>
<dbReference type="Proteomes" id="UP000830671">
    <property type="component" value="Chromosome 1"/>
</dbReference>
<reference evidence="2" key="1">
    <citation type="journal article" date="2021" name="Mol. Plant Microbe Interact.">
        <title>Complete Genome Sequence of the Plant-Pathogenic Fungus Colletotrichum lupini.</title>
        <authorList>
            <person name="Baroncelli R."/>
            <person name="Pensec F."/>
            <person name="Da Lio D."/>
            <person name="Boufleur T."/>
            <person name="Vicente I."/>
            <person name="Sarrocco S."/>
            <person name="Picot A."/>
            <person name="Baraldi E."/>
            <person name="Sukno S."/>
            <person name="Thon M."/>
            <person name="Le Floch G."/>
        </authorList>
    </citation>
    <scope>NUCLEOTIDE SEQUENCE</scope>
    <source>
        <strain evidence="2">IMI 504893</strain>
    </source>
</reference>
<gene>
    <name evidence="2" type="ORF">CLUP02_00179</name>
</gene>
<name>A0A9Q8S9H0_9PEZI</name>
<dbReference type="KEGG" id="clup:CLUP02_00179"/>
<proteinExistence type="predicted"/>
<evidence type="ECO:0000256" key="1">
    <source>
        <dbReference type="SAM" id="MobiDB-lite"/>
    </source>
</evidence>